<accession>A0A383DES9</accession>
<protein>
    <recommendedName>
        <fullName evidence="4">Carbohydrate kinase FGGY N-terminal domain-containing protein</fullName>
    </recommendedName>
</protein>
<dbReference type="InterPro" id="IPR018484">
    <property type="entry name" value="FGGY_N"/>
</dbReference>
<dbReference type="SUPFAM" id="SSF53067">
    <property type="entry name" value="Actin-like ATPase domain"/>
    <property type="match status" value="1"/>
</dbReference>
<evidence type="ECO:0000256" key="1">
    <source>
        <dbReference type="ARBA" id="ARBA00009156"/>
    </source>
</evidence>
<gene>
    <name evidence="5" type="ORF">METZ01_LOCUS495688</name>
</gene>
<dbReference type="EMBL" id="UINC01216621">
    <property type="protein sequence ID" value="SVE42834.1"/>
    <property type="molecule type" value="Genomic_DNA"/>
</dbReference>
<keyword evidence="3" id="KW-0418">Kinase</keyword>
<dbReference type="Pfam" id="PF00370">
    <property type="entry name" value="FGGY_N"/>
    <property type="match status" value="1"/>
</dbReference>
<feature type="domain" description="Carbohydrate kinase FGGY N-terminal" evidence="4">
    <location>
        <begin position="4"/>
        <end position="100"/>
    </location>
</feature>
<comment type="similarity">
    <text evidence="1">Belongs to the FGGY kinase family.</text>
</comment>
<evidence type="ECO:0000313" key="5">
    <source>
        <dbReference type="EMBL" id="SVE42834.1"/>
    </source>
</evidence>
<dbReference type="PANTHER" id="PTHR10196:SF69">
    <property type="entry name" value="GLYCEROL KINASE"/>
    <property type="match status" value="1"/>
</dbReference>
<keyword evidence="2" id="KW-0808">Transferase</keyword>
<evidence type="ECO:0000259" key="4">
    <source>
        <dbReference type="Pfam" id="PF00370"/>
    </source>
</evidence>
<dbReference type="GO" id="GO:0019563">
    <property type="term" value="P:glycerol catabolic process"/>
    <property type="evidence" value="ECO:0007669"/>
    <property type="project" value="TreeGrafter"/>
</dbReference>
<dbReference type="InterPro" id="IPR043129">
    <property type="entry name" value="ATPase_NBD"/>
</dbReference>
<evidence type="ECO:0000256" key="2">
    <source>
        <dbReference type="ARBA" id="ARBA00022679"/>
    </source>
</evidence>
<feature type="non-terminal residue" evidence="5">
    <location>
        <position position="100"/>
    </location>
</feature>
<dbReference type="PANTHER" id="PTHR10196">
    <property type="entry name" value="SUGAR KINASE"/>
    <property type="match status" value="1"/>
</dbReference>
<dbReference type="GO" id="GO:0005829">
    <property type="term" value="C:cytosol"/>
    <property type="evidence" value="ECO:0007669"/>
    <property type="project" value="TreeGrafter"/>
</dbReference>
<name>A0A383DES9_9ZZZZ</name>
<dbReference type="GO" id="GO:0004370">
    <property type="term" value="F:glycerol kinase activity"/>
    <property type="evidence" value="ECO:0007669"/>
    <property type="project" value="TreeGrafter"/>
</dbReference>
<sequence length="100" mass="11563">MKPYILSIDAGTTGITVLILDREATICKKYYSEFTQYYPQPGWVEHDGEEIWNVTYRLIKSAFQNYSSKDCAGIGITNQRETTLIWDRETGKPIHNAIVW</sequence>
<reference evidence="5" key="1">
    <citation type="submission" date="2018-05" db="EMBL/GenBank/DDBJ databases">
        <authorList>
            <person name="Lanie J.A."/>
            <person name="Ng W.-L."/>
            <person name="Kazmierczak K.M."/>
            <person name="Andrzejewski T.M."/>
            <person name="Davidsen T.M."/>
            <person name="Wayne K.J."/>
            <person name="Tettelin H."/>
            <person name="Glass J.I."/>
            <person name="Rusch D."/>
            <person name="Podicherti R."/>
            <person name="Tsui H.-C.T."/>
            <person name="Winkler M.E."/>
        </authorList>
    </citation>
    <scope>NUCLEOTIDE SEQUENCE</scope>
</reference>
<dbReference type="AlphaFoldDB" id="A0A383DES9"/>
<evidence type="ECO:0000256" key="3">
    <source>
        <dbReference type="ARBA" id="ARBA00022777"/>
    </source>
</evidence>
<organism evidence="5">
    <name type="scientific">marine metagenome</name>
    <dbReference type="NCBI Taxonomy" id="408172"/>
    <lineage>
        <taxon>unclassified sequences</taxon>
        <taxon>metagenomes</taxon>
        <taxon>ecological metagenomes</taxon>
    </lineage>
</organism>
<dbReference type="Gene3D" id="3.30.420.40">
    <property type="match status" value="1"/>
</dbReference>
<proteinExistence type="inferred from homology"/>